<dbReference type="Proteomes" id="UP000254304">
    <property type="component" value="Unassembled WGS sequence"/>
</dbReference>
<evidence type="ECO:0008006" key="3">
    <source>
        <dbReference type="Google" id="ProtNLM"/>
    </source>
</evidence>
<accession>A0A377NH27</accession>
<dbReference type="GeneID" id="78383239"/>
<dbReference type="AlphaFoldDB" id="A0A377NH27"/>
<protein>
    <recommendedName>
        <fullName evidence="3">DUF5347 domain-containing protein</fullName>
    </recommendedName>
</protein>
<sequence length="91" mass="10613">MFMGSETQREQGLHHLEMIKKRHFHTSGNQMQTLFDNAPEEWKRTLCFLAGLKVRHVSMTFEQLSHGEKQAVIDAVLAIKQFGSRLNNLFR</sequence>
<dbReference type="EMBL" id="UGGO01000001">
    <property type="protein sequence ID" value="STQ46088.1"/>
    <property type="molecule type" value="Genomic_DNA"/>
</dbReference>
<name>A0A377NH27_9GAMM</name>
<evidence type="ECO:0000313" key="1">
    <source>
        <dbReference type="EMBL" id="STQ46088.1"/>
    </source>
</evidence>
<gene>
    <name evidence="1" type="ORF">NCTC12157_03852</name>
</gene>
<dbReference type="RefSeq" id="WP_034787737.1">
    <property type="nucleotide sequence ID" value="NZ_VXKG01000011.1"/>
</dbReference>
<organism evidence="1 2">
    <name type="scientific">Ewingella americana</name>
    <dbReference type="NCBI Taxonomy" id="41202"/>
    <lineage>
        <taxon>Bacteria</taxon>
        <taxon>Pseudomonadati</taxon>
        <taxon>Pseudomonadota</taxon>
        <taxon>Gammaproteobacteria</taxon>
        <taxon>Enterobacterales</taxon>
        <taxon>Yersiniaceae</taxon>
        <taxon>Ewingella</taxon>
    </lineage>
</organism>
<reference evidence="1 2" key="1">
    <citation type="submission" date="2018-06" db="EMBL/GenBank/DDBJ databases">
        <authorList>
            <consortium name="Pathogen Informatics"/>
            <person name="Doyle S."/>
        </authorList>
    </citation>
    <scope>NUCLEOTIDE SEQUENCE [LARGE SCALE GENOMIC DNA]</scope>
    <source>
        <strain evidence="1 2">NCTC12157</strain>
    </source>
</reference>
<evidence type="ECO:0000313" key="2">
    <source>
        <dbReference type="Proteomes" id="UP000254304"/>
    </source>
</evidence>
<proteinExistence type="predicted"/>